<sequence>MRKIRQVIGTDRFSLEEFFAHAGFQAGTSISGGQRRDVVDALATVAWFRHLRGRSQDTSPYAIGRSVEPDAYWKTEERVRFHRNKWPKYERGKHRPDAALTNLAEQVYPGSARELNSALWRFLKKIPESSKALGELEQLLEPEVRLQIARWQPRIQASKNGSIGRLATAFERIGTVDALTAMLILCQSARLEGRTAQAHEWTLYIYRCMLMLGSFWMSRGIARPLFELIEQRFLKEVSHLGCRYSFPAVLYGQAIGKLESVLWHIKDAPYHLMSERQRNRYTQRILDGNFGWDLKFAFNPYETLLSSDSASEATAESCLRKMRIFVWAWNMLHSYRAHPNMPPSSVFDGTDLTARRTD</sequence>
<dbReference type="Proteomes" id="UP001152766">
    <property type="component" value="Unassembled WGS sequence"/>
</dbReference>
<organism evidence="1 2">
    <name type="scientific">Pelomonas aquatica</name>
    <dbReference type="NCBI Taxonomy" id="431058"/>
    <lineage>
        <taxon>Bacteria</taxon>
        <taxon>Pseudomonadati</taxon>
        <taxon>Pseudomonadota</taxon>
        <taxon>Betaproteobacteria</taxon>
        <taxon>Burkholderiales</taxon>
        <taxon>Sphaerotilaceae</taxon>
        <taxon>Roseateles</taxon>
    </lineage>
</organism>
<protein>
    <submittedName>
        <fullName evidence="1">Uncharacterized protein</fullName>
    </submittedName>
</protein>
<reference evidence="1" key="1">
    <citation type="submission" date="2019-02" db="EMBL/GenBank/DDBJ databases">
        <title>Draft genome of the type strain Pelomonas aquatica CCUG 52575T.</title>
        <authorList>
            <person name="Gomila M."/>
            <person name="Lalucat J."/>
        </authorList>
    </citation>
    <scope>NUCLEOTIDE SEQUENCE</scope>
    <source>
        <strain evidence="1">CCUG 52575</strain>
    </source>
</reference>
<dbReference type="AlphaFoldDB" id="A0A9X4LJQ2"/>
<dbReference type="RefSeq" id="WP_268153630.1">
    <property type="nucleotide sequence ID" value="NZ_JAPPUW010000025.1"/>
</dbReference>
<dbReference type="EMBL" id="SGUG01000028">
    <property type="protein sequence ID" value="MDG0864171.1"/>
    <property type="molecule type" value="Genomic_DNA"/>
</dbReference>
<comment type="caution">
    <text evidence="1">The sequence shown here is derived from an EMBL/GenBank/DDBJ whole genome shotgun (WGS) entry which is preliminary data.</text>
</comment>
<proteinExistence type="predicted"/>
<evidence type="ECO:0000313" key="2">
    <source>
        <dbReference type="Proteomes" id="UP001152766"/>
    </source>
</evidence>
<accession>A0A9X4LJQ2</accession>
<keyword evidence="2" id="KW-1185">Reference proteome</keyword>
<name>A0A9X4LJQ2_9BURK</name>
<evidence type="ECO:0000313" key="1">
    <source>
        <dbReference type="EMBL" id="MDG0864171.1"/>
    </source>
</evidence>
<gene>
    <name evidence="1" type="ORF">EXJ73_17050</name>
</gene>